<name>K1RAU0_MAGGI</name>
<dbReference type="InParanoid" id="K1RAU0"/>
<protein>
    <submittedName>
        <fullName evidence="1">Uncharacterized protein</fullName>
    </submittedName>
</protein>
<gene>
    <name evidence="1" type="ORF">CGI_10028823</name>
</gene>
<organism evidence="1">
    <name type="scientific">Magallana gigas</name>
    <name type="common">Pacific oyster</name>
    <name type="synonym">Crassostrea gigas</name>
    <dbReference type="NCBI Taxonomy" id="29159"/>
    <lineage>
        <taxon>Eukaryota</taxon>
        <taxon>Metazoa</taxon>
        <taxon>Spiralia</taxon>
        <taxon>Lophotrochozoa</taxon>
        <taxon>Mollusca</taxon>
        <taxon>Bivalvia</taxon>
        <taxon>Autobranchia</taxon>
        <taxon>Pteriomorphia</taxon>
        <taxon>Ostreida</taxon>
        <taxon>Ostreoidea</taxon>
        <taxon>Ostreidae</taxon>
        <taxon>Magallana</taxon>
    </lineage>
</organism>
<accession>K1RAU0</accession>
<proteinExistence type="predicted"/>
<dbReference type="EMBL" id="JH817099">
    <property type="protein sequence ID" value="EKC42858.1"/>
    <property type="molecule type" value="Genomic_DNA"/>
</dbReference>
<sequence length="174" mass="20420">MTPVTKHILQLLMFLYGEESFRETGGFSYSKNKNVADLQKKYVLYGYLLMEALKKNTITETDLTTLQRMWGQHLLSLVNSEMVKTAEKYERILHDSGETVFNIKRFQRHLEIMKTSDPNAEDRTKSKSHVTKLGVGPFCFRRPRFLERLTMSLKNKFGRGDPKDFLMLKFQDIQ</sequence>
<evidence type="ECO:0000313" key="1">
    <source>
        <dbReference type="EMBL" id="EKC42858.1"/>
    </source>
</evidence>
<dbReference type="AlphaFoldDB" id="K1RAU0"/>
<reference evidence="1" key="1">
    <citation type="journal article" date="2012" name="Nature">
        <title>The oyster genome reveals stress adaptation and complexity of shell formation.</title>
        <authorList>
            <person name="Zhang G."/>
            <person name="Fang X."/>
            <person name="Guo X."/>
            <person name="Li L."/>
            <person name="Luo R."/>
            <person name="Xu F."/>
            <person name="Yang P."/>
            <person name="Zhang L."/>
            <person name="Wang X."/>
            <person name="Qi H."/>
            <person name="Xiong Z."/>
            <person name="Que H."/>
            <person name="Xie Y."/>
            <person name="Holland P.W."/>
            <person name="Paps J."/>
            <person name="Zhu Y."/>
            <person name="Wu F."/>
            <person name="Chen Y."/>
            <person name="Wang J."/>
            <person name="Peng C."/>
            <person name="Meng J."/>
            <person name="Yang L."/>
            <person name="Liu J."/>
            <person name="Wen B."/>
            <person name="Zhang N."/>
            <person name="Huang Z."/>
            <person name="Zhu Q."/>
            <person name="Feng Y."/>
            <person name="Mount A."/>
            <person name="Hedgecock D."/>
            <person name="Xu Z."/>
            <person name="Liu Y."/>
            <person name="Domazet-Loso T."/>
            <person name="Du Y."/>
            <person name="Sun X."/>
            <person name="Zhang S."/>
            <person name="Liu B."/>
            <person name="Cheng P."/>
            <person name="Jiang X."/>
            <person name="Li J."/>
            <person name="Fan D."/>
            <person name="Wang W."/>
            <person name="Fu W."/>
            <person name="Wang T."/>
            <person name="Wang B."/>
            <person name="Zhang J."/>
            <person name="Peng Z."/>
            <person name="Li Y."/>
            <person name="Li N."/>
            <person name="Wang J."/>
            <person name="Chen M."/>
            <person name="He Y."/>
            <person name="Tan F."/>
            <person name="Song X."/>
            <person name="Zheng Q."/>
            <person name="Huang R."/>
            <person name="Yang H."/>
            <person name="Du X."/>
            <person name="Chen L."/>
            <person name="Yang M."/>
            <person name="Gaffney P.M."/>
            <person name="Wang S."/>
            <person name="Luo L."/>
            <person name="She Z."/>
            <person name="Ming Y."/>
            <person name="Huang W."/>
            <person name="Zhang S."/>
            <person name="Huang B."/>
            <person name="Zhang Y."/>
            <person name="Qu T."/>
            <person name="Ni P."/>
            <person name="Miao G."/>
            <person name="Wang J."/>
            <person name="Wang Q."/>
            <person name="Steinberg C.E."/>
            <person name="Wang H."/>
            <person name="Li N."/>
            <person name="Qian L."/>
            <person name="Zhang G."/>
            <person name="Li Y."/>
            <person name="Yang H."/>
            <person name="Liu X."/>
            <person name="Wang J."/>
            <person name="Yin Y."/>
            <person name="Wang J."/>
        </authorList>
    </citation>
    <scope>NUCLEOTIDE SEQUENCE [LARGE SCALE GENOMIC DNA]</scope>
    <source>
        <strain evidence="1">05x7-T-G4-1.051#20</strain>
    </source>
</reference>
<dbReference type="HOGENOM" id="CLU_1541618_0_0_1"/>